<dbReference type="InterPro" id="IPR003593">
    <property type="entry name" value="AAA+_ATPase"/>
</dbReference>
<dbReference type="GO" id="GO:0016887">
    <property type="term" value="F:ATP hydrolysis activity"/>
    <property type="evidence" value="ECO:0007669"/>
    <property type="project" value="InterPro"/>
</dbReference>
<keyword evidence="13" id="KW-0378">Hydrolase</keyword>
<keyword evidence="6" id="KW-0067">ATP-binding</keyword>
<keyword evidence="3" id="KW-0813">Transport</keyword>
<evidence type="ECO:0000259" key="11">
    <source>
        <dbReference type="PROSITE" id="PS50893"/>
    </source>
</evidence>
<dbReference type="PROSITE" id="PS50929">
    <property type="entry name" value="ABC_TM1F"/>
    <property type="match status" value="1"/>
</dbReference>
<feature type="transmembrane region" description="Helical" evidence="10">
    <location>
        <begin position="286"/>
        <end position="310"/>
    </location>
</feature>
<comment type="similarity">
    <text evidence="2">Belongs to the ABC transporter superfamily. ABCC family. Conjugate transporter (TC 3.A.1.208) subfamily.</text>
</comment>
<dbReference type="GO" id="GO:0140359">
    <property type="term" value="F:ABC-type transporter activity"/>
    <property type="evidence" value="ECO:0007669"/>
    <property type="project" value="InterPro"/>
</dbReference>
<dbReference type="GO" id="GO:0016020">
    <property type="term" value="C:membrane"/>
    <property type="evidence" value="ECO:0007669"/>
    <property type="project" value="UniProtKB-SubCell"/>
</dbReference>
<keyword evidence="14" id="KW-1185">Reference proteome</keyword>
<keyword evidence="7 10" id="KW-1133">Transmembrane helix</keyword>
<dbReference type="STRING" id="78915.A0A4P9XGG6"/>
<feature type="compositionally biased region" description="Acidic residues" evidence="9">
    <location>
        <begin position="243"/>
        <end position="256"/>
    </location>
</feature>
<dbReference type="AlphaFoldDB" id="A0A4P9XGG6"/>
<dbReference type="SUPFAM" id="SSF90123">
    <property type="entry name" value="ABC transporter transmembrane region"/>
    <property type="match status" value="1"/>
</dbReference>
<feature type="domain" description="ABC transmembrane type-1" evidence="12">
    <location>
        <begin position="292"/>
        <end position="569"/>
    </location>
</feature>
<dbReference type="Proteomes" id="UP000271241">
    <property type="component" value="Unassembled WGS sequence"/>
</dbReference>
<evidence type="ECO:0000256" key="3">
    <source>
        <dbReference type="ARBA" id="ARBA00022448"/>
    </source>
</evidence>
<dbReference type="FunFam" id="3.40.50.300:FF:000163">
    <property type="entry name" value="Multidrug resistance-associated protein member 4"/>
    <property type="match status" value="1"/>
</dbReference>
<reference evidence="14" key="1">
    <citation type="journal article" date="2018" name="Nat. Microbiol.">
        <title>Leveraging single-cell genomics to expand the fungal tree of life.</title>
        <authorList>
            <person name="Ahrendt S.R."/>
            <person name="Quandt C.A."/>
            <person name="Ciobanu D."/>
            <person name="Clum A."/>
            <person name="Salamov A."/>
            <person name="Andreopoulos B."/>
            <person name="Cheng J.F."/>
            <person name="Woyke T."/>
            <person name="Pelin A."/>
            <person name="Henrissat B."/>
            <person name="Reynolds N.K."/>
            <person name="Benny G.L."/>
            <person name="Smith M.E."/>
            <person name="James T.Y."/>
            <person name="Grigoriev I.V."/>
        </authorList>
    </citation>
    <scope>NUCLEOTIDE SEQUENCE [LARGE SCALE GENOMIC DNA]</scope>
    <source>
        <strain evidence="14">RSA 1356</strain>
    </source>
</reference>
<keyword evidence="4 10" id="KW-0812">Transmembrane</keyword>
<feature type="domain" description="ABC transporter" evidence="11">
    <location>
        <begin position="1"/>
        <end position="194"/>
    </location>
</feature>
<dbReference type="Gene3D" id="1.20.1560.10">
    <property type="entry name" value="ABC transporter type 1, transmembrane domain"/>
    <property type="match status" value="1"/>
</dbReference>
<dbReference type="InterPro" id="IPR003439">
    <property type="entry name" value="ABC_transporter-like_ATP-bd"/>
</dbReference>
<feature type="region of interest" description="Disordered" evidence="9">
    <location>
        <begin position="183"/>
        <end position="202"/>
    </location>
</feature>
<keyword evidence="8 10" id="KW-0472">Membrane</keyword>
<dbReference type="InterPro" id="IPR044726">
    <property type="entry name" value="ABCC_6TM_D2"/>
</dbReference>
<evidence type="ECO:0000256" key="7">
    <source>
        <dbReference type="ARBA" id="ARBA00022989"/>
    </source>
</evidence>
<dbReference type="PROSITE" id="PS00211">
    <property type="entry name" value="ABC_TRANSPORTER_1"/>
    <property type="match status" value="2"/>
</dbReference>
<dbReference type="PROSITE" id="PS50893">
    <property type="entry name" value="ABC_TRANSPORTER_2"/>
    <property type="match status" value="2"/>
</dbReference>
<dbReference type="CDD" id="cd03244">
    <property type="entry name" value="ABCC_MRP_domain2"/>
    <property type="match status" value="1"/>
</dbReference>
<evidence type="ECO:0000256" key="6">
    <source>
        <dbReference type="ARBA" id="ARBA00022840"/>
    </source>
</evidence>
<dbReference type="SMART" id="SM00382">
    <property type="entry name" value="AAA"/>
    <property type="match status" value="2"/>
</dbReference>
<evidence type="ECO:0000256" key="10">
    <source>
        <dbReference type="SAM" id="Phobius"/>
    </source>
</evidence>
<feature type="region of interest" description="Disordered" evidence="9">
    <location>
        <begin position="243"/>
        <end position="266"/>
    </location>
</feature>
<feature type="transmembrane region" description="Helical" evidence="10">
    <location>
        <begin position="427"/>
        <end position="446"/>
    </location>
</feature>
<keyword evidence="5" id="KW-0547">Nucleotide-binding</keyword>
<evidence type="ECO:0000256" key="8">
    <source>
        <dbReference type="ARBA" id="ARBA00023136"/>
    </source>
</evidence>
<dbReference type="SUPFAM" id="SSF52540">
    <property type="entry name" value="P-loop containing nucleoside triphosphate hydrolases"/>
    <property type="match status" value="2"/>
</dbReference>
<dbReference type="InterPro" id="IPR050173">
    <property type="entry name" value="ABC_transporter_C-like"/>
</dbReference>
<protein>
    <submittedName>
        <fullName evidence="13">P-loop containing nucleoside triphosphate hydrolase protein</fullName>
    </submittedName>
</protein>
<evidence type="ECO:0000256" key="2">
    <source>
        <dbReference type="ARBA" id="ARBA00009726"/>
    </source>
</evidence>
<feature type="non-terminal residue" evidence="13">
    <location>
        <position position="805"/>
    </location>
</feature>
<feature type="transmembrane region" description="Helical" evidence="10">
    <location>
        <begin position="360"/>
        <end position="378"/>
    </location>
</feature>
<dbReference type="Pfam" id="PF00664">
    <property type="entry name" value="ABC_membrane"/>
    <property type="match status" value="1"/>
</dbReference>
<evidence type="ECO:0000256" key="9">
    <source>
        <dbReference type="SAM" id="MobiDB-lite"/>
    </source>
</evidence>
<dbReference type="EMBL" id="KZ993512">
    <property type="protein sequence ID" value="RKP04707.1"/>
    <property type="molecule type" value="Genomic_DNA"/>
</dbReference>
<organism evidence="13 14">
    <name type="scientific">Thamnocephalis sphaerospora</name>
    <dbReference type="NCBI Taxonomy" id="78915"/>
    <lineage>
        <taxon>Eukaryota</taxon>
        <taxon>Fungi</taxon>
        <taxon>Fungi incertae sedis</taxon>
        <taxon>Zoopagomycota</taxon>
        <taxon>Zoopagomycotina</taxon>
        <taxon>Zoopagomycetes</taxon>
        <taxon>Zoopagales</taxon>
        <taxon>Sigmoideomycetaceae</taxon>
        <taxon>Thamnocephalis</taxon>
    </lineage>
</organism>
<dbReference type="PANTHER" id="PTHR24223:SF456">
    <property type="entry name" value="MULTIDRUG RESISTANCE-ASSOCIATED PROTEIN LETHAL(2)03659"/>
    <property type="match status" value="1"/>
</dbReference>
<dbReference type="InterPro" id="IPR027417">
    <property type="entry name" value="P-loop_NTPase"/>
</dbReference>
<evidence type="ECO:0000256" key="1">
    <source>
        <dbReference type="ARBA" id="ARBA00004141"/>
    </source>
</evidence>
<dbReference type="OrthoDB" id="6500128at2759"/>
<dbReference type="CDD" id="cd18580">
    <property type="entry name" value="ABC_6TM_ABCC_D2"/>
    <property type="match status" value="1"/>
</dbReference>
<evidence type="ECO:0000313" key="14">
    <source>
        <dbReference type="Proteomes" id="UP000271241"/>
    </source>
</evidence>
<accession>A0A4P9XGG6</accession>
<dbReference type="InterPro" id="IPR017871">
    <property type="entry name" value="ABC_transporter-like_CS"/>
</dbReference>
<name>A0A4P9XGG6_9FUNG</name>
<feature type="transmembrane region" description="Helical" evidence="10">
    <location>
        <begin position="331"/>
        <end position="354"/>
    </location>
</feature>
<gene>
    <name evidence="13" type="ORF">THASP1DRAFT_7019</name>
</gene>
<dbReference type="InterPro" id="IPR011527">
    <property type="entry name" value="ABC1_TM_dom"/>
</dbReference>
<dbReference type="GO" id="GO:0005524">
    <property type="term" value="F:ATP binding"/>
    <property type="evidence" value="ECO:0007669"/>
    <property type="project" value="UniProtKB-KW"/>
</dbReference>
<dbReference type="FunFam" id="1.20.1560.10:FF:000014">
    <property type="entry name" value="Multidrug resistance-associated protein member 4"/>
    <property type="match status" value="1"/>
</dbReference>
<evidence type="ECO:0000256" key="5">
    <source>
        <dbReference type="ARBA" id="ARBA00022741"/>
    </source>
</evidence>
<dbReference type="Pfam" id="PF00005">
    <property type="entry name" value="ABC_tran"/>
    <property type="match status" value="2"/>
</dbReference>
<sequence length="805" mass="89405">SGKSSLCMAALRELRPLAGSVKTLVRPSHADGQMRIAYLSQSPWIIAGTVLENILFGEPYDPVWFTKVVEACALAADLAALPHAERTFIGERGITLSGGQRARVALARAVYMRADLYILDDPLSAVDPRVARHLFEQVLCGVLDDRPRILVTHQLQFVRHCDRVLVLENGRVAALDRPDVVLSTSSKTSPMTDDGNSSDGKHTSTGFLAELREYAYLPDDVDIDLESGAPNIAAKRTCLDEEEESYAEAAADDDSGTVEPVAASEEDQAYGQTPLSTYWRFFRFGAAAPVVILMMLLMVAGQGVMVYSDWWLAQWTNTPAAQQTDWYRGHVYIALVAVTFALSLSRASVFFWLMLNASRWAFRSMLQTILMVPIQFFHTNPHGRVLNRFSKDQSNVDELLPMTFFDAAQCMFIVVGAIVIVCIVNPYVAITLPVILGGFLILRWLYMNASRQVKRIESVTRSPVYSQLSETLYGLVTVRAHNMQTRFWDRFAAAQNTNASAFFAFLGCARWVGFRLDMCSSAFLIITAFASVAMRDTQQASLVGLSLSYVLQLIDMLQWAVRQSIEVEMQFISVERIIAYTKLESEPPRHTDTKPPANWPDCGAIEFRDMSLTYPGTSSPVLKNITLSINPGEKIGVVGRTGAGKSSLLTALFRLTESSPTGCIVIDGIPISNLGVHDLRSRLAIIPQAPVLFKGSLRFNLDPFQEYSDVELWQALQSAELKESVERMPHKLDTEVAENGRNFSAGEQQLISLCRAILRNARVVVMDEATANVDLATDRRIQRAIREQFHDATVLTIAHRLDTVV</sequence>
<dbReference type="InterPro" id="IPR036640">
    <property type="entry name" value="ABC1_TM_sf"/>
</dbReference>
<evidence type="ECO:0000313" key="13">
    <source>
        <dbReference type="EMBL" id="RKP04707.1"/>
    </source>
</evidence>
<evidence type="ECO:0000259" key="12">
    <source>
        <dbReference type="PROSITE" id="PS50929"/>
    </source>
</evidence>
<evidence type="ECO:0000256" key="4">
    <source>
        <dbReference type="ARBA" id="ARBA00022692"/>
    </source>
</evidence>
<proteinExistence type="inferred from homology"/>
<dbReference type="PANTHER" id="PTHR24223">
    <property type="entry name" value="ATP-BINDING CASSETTE SUB-FAMILY C"/>
    <property type="match status" value="1"/>
</dbReference>
<feature type="non-terminal residue" evidence="13">
    <location>
        <position position="1"/>
    </location>
</feature>
<feature type="domain" description="ABC transporter" evidence="11">
    <location>
        <begin position="605"/>
        <end position="805"/>
    </location>
</feature>
<dbReference type="Gene3D" id="3.40.50.300">
    <property type="entry name" value="P-loop containing nucleotide triphosphate hydrolases"/>
    <property type="match status" value="2"/>
</dbReference>
<comment type="subcellular location">
    <subcellularLocation>
        <location evidence="1">Membrane</location>
        <topology evidence="1">Multi-pass membrane protein</topology>
    </subcellularLocation>
</comment>